<feature type="domain" description="F-box" evidence="1">
    <location>
        <begin position="16"/>
        <end position="64"/>
    </location>
</feature>
<dbReference type="AlphaFoldDB" id="A0A9P6L5A7"/>
<dbReference type="OrthoDB" id="3365698at2759"/>
<organism evidence="2 3">
    <name type="scientific">Thelephora terrestris</name>
    <dbReference type="NCBI Taxonomy" id="56493"/>
    <lineage>
        <taxon>Eukaryota</taxon>
        <taxon>Fungi</taxon>
        <taxon>Dikarya</taxon>
        <taxon>Basidiomycota</taxon>
        <taxon>Agaricomycotina</taxon>
        <taxon>Agaricomycetes</taxon>
        <taxon>Thelephorales</taxon>
        <taxon>Thelephoraceae</taxon>
        <taxon>Thelephora</taxon>
    </lineage>
</organism>
<evidence type="ECO:0000313" key="3">
    <source>
        <dbReference type="Proteomes" id="UP000736335"/>
    </source>
</evidence>
<dbReference type="Pfam" id="PF12937">
    <property type="entry name" value="F-box-like"/>
    <property type="match status" value="1"/>
</dbReference>
<dbReference type="EMBL" id="WIUZ02000010">
    <property type="protein sequence ID" value="KAF9783301.1"/>
    <property type="molecule type" value="Genomic_DNA"/>
</dbReference>
<reference evidence="2" key="1">
    <citation type="journal article" date="2020" name="Nat. Commun.">
        <title>Large-scale genome sequencing of mycorrhizal fungi provides insights into the early evolution of symbiotic traits.</title>
        <authorList>
            <person name="Miyauchi S."/>
            <person name="Kiss E."/>
            <person name="Kuo A."/>
            <person name="Drula E."/>
            <person name="Kohler A."/>
            <person name="Sanchez-Garcia M."/>
            <person name="Morin E."/>
            <person name="Andreopoulos B."/>
            <person name="Barry K.W."/>
            <person name="Bonito G."/>
            <person name="Buee M."/>
            <person name="Carver A."/>
            <person name="Chen C."/>
            <person name="Cichocki N."/>
            <person name="Clum A."/>
            <person name="Culley D."/>
            <person name="Crous P.W."/>
            <person name="Fauchery L."/>
            <person name="Girlanda M."/>
            <person name="Hayes R.D."/>
            <person name="Keri Z."/>
            <person name="LaButti K."/>
            <person name="Lipzen A."/>
            <person name="Lombard V."/>
            <person name="Magnuson J."/>
            <person name="Maillard F."/>
            <person name="Murat C."/>
            <person name="Nolan M."/>
            <person name="Ohm R.A."/>
            <person name="Pangilinan J."/>
            <person name="Pereira M.F."/>
            <person name="Perotto S."/>
            <person name="Peter M."/>
            <person name="Pfister S."/>
            <person name="Riley R."/>
            <person name="Sitrit Y."/>
            <person name="Stielow J.B."/>
            <person name="Szollosi G."/>
            <person name="Zifcakova L."/>
            <person name="Stursova M."/>
            <person name="Spatafora J.W."/>
            <person name="Tedersoo L."/>
            <person name="Vaario L.M."/>
            <person name="Yamada A."/>
            <person name="Yan M."/>
            <person name="Wang P."/>
            <person name="Xu J."/>
            <person name="Bruns T."/>
            <person name="Baldrian P."/>
            <person name="Vilgalys R."/>
            <person name="Dunand C."/>
            <person name="Henrissat B."/>
            <person name="Grigoriev I.V."/>
            <person name="Hibbett D."/>
            <person name="Nagy L.G."/>
            <person name="Martin F.M."/>
        </authorList>
    </citation>
    <scope>NUCLEOTIDE SEQUENCE</scope>
    <source>
        <strain evidence="2">UH-Tt-Lm1</strain>
    </source>
</reference>
<reference evidence="2" key="2">
    <citation type="submission" date="2020-11" db="EMBL/GenBank/DDBJ databases">
        <authorList>
            <consortium name="DOE Joint Genome Institute"/>
            <person name="Kuo A."/>
            <person name="Miyauchi S."/>
            <person name="Kiss E."/>
            <person name="Drula E."/>
            <person name="Kohler A."/>
            <person name="Sanchez-Garcia M."/>
            <person name="Andreopoulos B."/>
            <person name="Barry K.W."/>
            <person name="Bonito G."/>
            <person name="Buee M."/>
            <person name="Carver A."/>
            <person name="Chen C."/>
            <person name="Cichocki N."/>
            <person name="Clum A."/>
            <person name="Culley D."/>
            <person name="Crous P.W."/>
            <person name="Fauchery L."/>
            <person name="Girlanda M."/>
            <person name="Hayes R."/>
            <person name="Keri Z."/>
            <person name="Labutti K."/>
            <person name="Lipzen A."/>
            <person name="Lombard V."/>
            <person name="Magnuson J."/>
            <person name="Maillard F."/>
            <person name="Morin E."/>
            <person name="Murat C."/>
            <person name="Nolan M."/>
            <person name="Ohm R."/>
            <person name="Pangilinan J."/>
            <person name="Pereira M."/>
            <person name="Perotto S."/>
            <person name="Peter M."/>
            <person name="Riley R."/>
            <person name="Sitrit Y."/>
            <person name="Stielow B."/>
            <person name="Szollosi G."/>
            <person name="Zifcakova L."/>
            <person name="Stursova M."/>
            <person name="Spatafora J.W."/>
            <person name="Tedersoo L."/>
            <person name="Vaario L.-M."/>
            <person name="Yamada A."/>
            <person name="Yan M."/>
            <person name="Wang P."/>
            <person name="Xu J."/>
            <person name="Bruns T."/>
            <person name="Baldrian P."/>
            <person name="Vilgalys R."/>
            <person name="Henrissat B."/>
            <person name="Grigoriev I.V."/>
            <person name="Hibbett D."/>
            <person name="Nagy L.G."/>
            <person name="Martin F.M."/>
        </authorList>
    </citation>
    <scope>NUCLEOTIDE SEQUENCE</scope>
    <source>
        <strain evidence="2">UH-Tt-Lm1</strain>
    </source>
</reference>
<dbReference type="Proteomes" id="UP000736335">
    <property type="component" value="Unassembled WGS sequence"/>
</dbReference>
<dbReference type="Gene3D" id="1.20.1280.50">
    <property type="match status" value="1"/>
</dbReference>
<proteinExistence type="predicted"/>
<name>A0A9P6L5A7_9AGAM</name>
<gene>
    <name evidence="2" type="ORF">BJ322DRAFT_144978</name>
</gene>
<dbReference type="SUPFAM" id="SSF81383">
    <property type="entry name" value="F-box domain"/>
    <property type="match status" value="1"/>
</dbReference>
<comment type="caution">
    <text evidence="2">The sequence shown here is derived from an EMBL/GenBank/DDBJ whole genome shotgun (WGS) entry which is preliminary data.</text>
</comment>
<accession>A0A9P6L5A7</accession>
<dbReference type="PROSITE" id="PS50181">
    <property type="entry name" value="FBOX"/>
    <property type="match status" value="1"/>
</dbReference>
<evidence type="ECO:0000313" key="2">
    <source>
        <dbReference type="EMBL" id="KAF9783301.1"/>
    </source>
</evidence>
<sequence>MVIVIDMLRQMPSGCSSITHRLPPEILTKVAYHLVHDKSLVSATHVCRYWRYTLLSSPLLWSHIEYENEGRALAFLERSKPAPLSISFGRFSTTSEMFKESLMTITDRLIALRGGYTPFLDRFLTQPLPLLQDLDLFDSVTDRPKAKSTPTLPSVRSLAARDVDYCLLFHVPNLTNFRFELKHSSSEPAPLADDLFAFLRSCPLLEVVFLSCGNRGMDMKFTKGKEVTDAVSLPHLRSFTHTSPSEIIDIGLFDRLLLPRTCDVEFVVKTHMWTFPKYLRSWTDVFPTPRDPSYLSDVKMVKTTAVPQIQSTIAFKAEFLSSQNTRISFTRISHQSGYYLMRPSNSTPFIKLLDFIGSGEIADSIETLRFESYPVPLNRLTTPPDFTSELQKFGNLETLVLWQCDPLVFLKNPSPPRAWCPAIQKLVICLPPPGHPLDPTEMDILKLARDVAVSRRLYRTPLEAITVVSRDPEGLLRACEREMEELRNSVGSMEVVELND</sequence>
<dbReference type="InterPro" id="IPR036047">
    <property type="entry name" value="F-box-like_dom_sf"/>
</dbReference>
<evidence type="ECO:0000259" key="1">
    <source>
        <dbReference type="PROSITE" id="PS50181"/>
    </source>
</evidence>
<keyword evidence="3" id="KW-1185">Reference proteome</keyword>
<dbReference type="InterPro" id="IPR001810">
    <property type="entry name" value="F-box_dom"/>
</dbReference>
<protein>
    <recommendedName>
        <fullName evidence="1">F-box domain-containing protein</fullName>
    </recommendedName>
</protein>